<dbReference type="InterPro" id="IPR027973">
    <property type="entry name" value="FSAF1-like"/>
</dbReference>
<sequence>MPSTTANNTTPKKEPDIIVFNDSYLKKASKSGSNIIEWKSFMSAKVSKMNEKSQISSATKIIKELEEERINKQNDKELEELLKTTQLLEKYTAEYLTGKDRRKYNERKMFELGAKAKKGLKIPTPISLGIQSKRQEREKKELEEAKNLGLYHQSIKHNWVSSSSKPQQRK</sequence>
<dbReference type="GO" id="GO:0005730">
    <property type="term" value="C:nucleolus"/>
    <property type="evidence" value="ECO:0007669"/>
    <property type="project" value="TreeGrafter"/>
</dbReference>
<evidence type="ECO:0000313" key="4">
    <source>
        <dbReference type="Proteomes" id="UP001153678"/>
    </source>
</evidence>
<proteinExistence type="predicted"/>
<feature type="coiled-coil region" evidence="1">
    <location>
        <begin position="48"/>
        <end position="82"/>
    </location>
</feature>
<dbReference type="GO" id="GO:0000462">
    <property type="term" value="P:maturation of SSU-rRNA from tricistronic rRNA transcript (SSU-rRNA, 5.8S rRNA, LSU-rRNA)"/>
    <property type="evidence" value="ECO:0007669"/>
    <property type="project" value="TreeGrafter"/>
</dbReference>
<dbReference type="Pfam" id="PF15375">
    <property type="entry name" value="FSAF1"/>
    <property type="match status" value="1"/>
</dbReference>
<dbReference type="Proteomes" id="UP001153678">
    <property type="component" value="Unassembled WGS sequence"/>
</dbReference>
<reference evidence="3" key="1">
    <citation type="submission" date="2022-08" db="EMBL/GenBank/DDBJ databases">
        <authorList>
            <person name="Kallberg Y."/>
            <person name="Tangrot J."/>
            <person name="Rosling A."/>
        </authorList>
    </citation>
    <scope>NUCLEOTIDE SEQUENCE</scope>
    <source>
        <strain evidence="3">Wild A</strain>
    </source>
</reference>
<dbReference type="AlphaFoldDB" id="A0A9W4WRF8"/>
<feature type="region of interest" description="Disordered" evidence="2">
    <location>
        <begin position="127"/>
        <end position="149"/>
    </location>
</feature>
<dbReference type="EMBL" id="CAMKVN010002377">
    <property type="protein sequence ID" value="CAI2180815.1"/>
    <property type="molecule type" value="Genomic_DNA"/>
</dbReference>
<evidence type="ECO:0000256" key="1">
    <source>
        <dbReference type="SAM" id="Coils"/>
    </source>
</evidence>
<evidence type="ECO:0000256" key="2">
    <source>
        <dbReference type="SAM" id="MobiDB-lite"/>
    </source>
</evidence>
<name>A0A9W4WRF8_9GLOM</name>
<dbReference type="PANTHER" id="PTHR28096:SF1">
    <property type="entry name" value="PROTEIN FAF1"/>
    <property type="match status" value="1"/>
</dbReference>
<organism evidence="3 4">
    <name type="scientific">Funneliformis geosporum</name>
    <dbReference type="NCBI Taxonomy" id="1117311"/>
    <lineage>
        <taxon>Eukaryota</taxon>
        <taxon>Fungi</taxon>
        <taxon>Fungi incertae sedis</taxon>
        <taxon>Mucoromycota</taxon>
        <taxon>Glomeromycotina</taxon>
        <taxon>Glomeromycetes</taxon>
        <taxon>Glomerales</taxon>
        <taxon>Glomeraceae</taxon>
        <taxon>Funneliformis</taxon>
    </lineage>
</organism>
<feature type="compositionally biased region" description="Basic and acidic residues" evidence="2">
    <location>
        <begin position="133"/>
        <end position="146"/>
    </location>
</feature>
<comment type="caution">
    <text evidence="3">The sequence shown here is derived from an EMBL/GenBank/DDBJ whole genome shotgun (WGS) entry which is preliminary data.</text>
</comment>
<keyword evidence="4" id="KW-1185">Reference proteome</keyword>
<dbReference type="InterPro" id="IPR053030">
    <property type="entry name" value="Ribosomal_biogenesis_FAF1-like"/>
</dbReference>
<accession>A0A9W4WRF8</accession>
<dbReference type="OrthoDB" id="5556956at2759"/>
<protein>
    <submittedName>
        <fullName evidence="3">11212_t:CDS:1</fullName>
    </submittedName>
</protein>
<keyword evidence="1" id="KW-0175">Coiled coil</keyword>
<gene>
    <name evidence="3" type="ORF">FWILDA_LOCUS9769</name>
</gene>
<dbReference type="PANTHER" id="PTHR28096">
    <property type="entry name" value="PROTEIN FAF1"/>
    <property type="match status" value="1"/>
</dbReference>
<evidence type="ECO:0000313" key="3">
    <source>
        <dbReference type="EMBL" id="CAI2180815.1"/>
    </source>
</evidence>